<protein>
    <submittedName>
        <fullName evidence="5">Uncharacterized protein</fullName>
    </submittedName>
</protein>
<dbReference type="SMART" id="SM00369">
    <property type="entry name" value="LRR_TYP"/>
    <property type="match status" value="7"/>
</dbReference>
<evidence type="ECO:0000256" key="1">
    <source>
        <dbReference type="ARBA" id="ARBA00022614"/>
    </source>
</evidence>
<feature type="compositionally biased region" description="Gly residues" evidence="4">
    <location>
        <begin position="713"/>
        <end position="744"/>
    </location>
</feature>
<dbReference type="SUPFAM" id="SSF52047">
    <property type="entry name" value="RNI-like"/>
    <property type="match status" value="1"/>
</dbReference>
<feature type="compositionally biased region" description="Low complexity" evidence="4">
    <location>
        <begin position="988"/>
        <end position="997"/>
    </location>
</feature>
<dbReference type="Pfam" id="PF13855">
    <property type="entry name" value="LRR_8"/>
    <property type="match status" value="1"/>
</dbReference>
<feature type="region of interest" description="Disordered" evidence="4">
    <location>
        <begin position="1834"/>
        <end position="1863"/>
    </location>
</feature>
<reference evidence="5 6" key="1">
    <citation type="submission" date="2019-07" db="EMBL/GenBank/DDBJ databases">
        <title>Genomes of Cafeteria roenbergensis.</title>
        <authorList>
            <person name="Fischer M.G."/>
            <person name="Hackl T."/>
            <person name="Roman M."/>
        </authorList>
    </citation>
    <scope>NUCLEOTIDE SEQUENCE [LARGE SCALE GENOMIC DNA]</scope>
    <source>
        <strain evidence="5 6">BVI</strain>
    </source>
</reference>
<keyword evidence="1" id="KW-0433">Leucine-rich repeat</keyword>
<feature type="compositionally biased region" description="Low complexity" evidence="4">
    <location>
        <begin position="326"/>
        <end position="339"/>
    </location>
</feature>
<feature type="compositionally biased region" description="Basic residues" evidence="4">
    <location>
        <begin position="1088"/>
        <end position="1101"/>
    </location>
</feature>
<dbReference type="SMART" id="SM00364">
    <property type="entry name" value="LRR_BAC"/>
    <property type="match status" value="4"/>
</dbReference>
<feature type="region of interest" description="Disordered" evidence="4">
    <location>
        <begin position="688"/>
        <end position="786"/>
    </location>
</feature>
<evidence type="ECO:0000256" key="4">
    <source>
        <dbReference type="SAM" id="MobiDB-lite"/>
    </source>
</evidence>
<feature type="coiled-coil region" evidence="3">
    <location>
        <begin position="1747"/>
        <end position="1778"/>
    </location>
</feature>
<dbReference type="InterPro" id="IPR032675">
    <property type="entry name" value="LRR_dom_sf"/>
</dbReference>
<keyword evidence="3" id="KW-0175">Coiled coil</keyword>
<proteinExistence type="predicted"/>
<accession>A0A5A8CAC4</accession>
<dbReference type="EMBL" id="VLTN01000049">
    <property type="protein sequence ID" value="KAA0148801.1"/>
    <property type="molecule type" value="Genomic_DNA"/>
</dbReference>
<feature type="compositionally biased region" description="Acidic residues" evidence="4">
    <location>
        <begin position="765"/>
        <end position="777"/>
    </location>
</feature>
<feature type="compositionally biased region" description="Low complexity" evidence="4">
    <location>
        <begin position="1026"/>
        <end position="1037"/>
    </location>
</feature>
<feature type="compositionally biased region" description="Low complexity" evidence="4">
    <location>
        <begin position="955"/>
        <end position="979"/>
    </location>
</feature>
<evidence type="ECO:0000313" key="5">
    <source>
        <dbReference type="EMBL" id="KAA0148801.1"/>
    </source>
</evidence>
<feature type="compositionally biased region" description="Low complexity" evidence="4">
    <location>
        <begin position="909"/>
        <end position="948"/>
    </location>
</feature>
<dbReference type="Gene3D" id="3.80.10.10">
    <property type="entry name" value="Ribonuclease Inhibitor"/>
    <property type="match status" value="1"/>
</dbReference>
<dbReference type="InterPro" id="IPR003591">
    <property type="entry name" value="Leu-rich_rpt_typical-subtyp"/>
</dbReference>
<dbReference type="PROSITE" id="PS51450">
    <property type="entry name" value="LRR"/>
    <property type="match status" value="1"/>
</dbReference>
<evidence type="ECO:0000313" key="6">
    <source>
        <dbReference type="Proteomes" id="UP000323011"/>
    </source>
</evidence>
<feature type="compositionally biased region" description="Low complexity" evidence="4">
    <location>
        <begin position="51"/>
        <end position="78"/>
    </location>
</feature>
<dbReference type="InterPro" id="IPR050216">
    <property type="entry name" value="LRR_domain-containing"/>
</dbReference>
<sequence>MAKERRKKARARARALQLSRRVEDRHLLLNVKAIPPSLLDRPAVALAESLSSRSGPPSPASGGAPDAGAPASPPAAAAPSPPAAAMGRLPPAVLDRIGVSPATSRAVAAADDAALSLVQQARRRRGGGSTLAALSGQFSGGADSAQALFSPLAGGTTRPATQAGQIAALADAKRAGVLSAADLRDALLRVDPPLPLPHVPSFAPDSPRYAVYPDLPSTLNPPLGARPVDLLSDDAWEAMWAAARDAGVLDARRPLTAMLAELPEGTLRAASHAADPGESKAAAARDKASGAAALYADPGDDVLAAAVSLLAAGAAKRDLRSDPGRRVGVPGPDGEDAAAARAMAKAALPPPRQLRRRLAKRRARLAAEQAALPRGVLHPEFARRMWLEGRHTRTIRLVGGAPLAGLPEATFGPRLASLQSIWITRCGLRTLPESLCSLPSLTELSVQQNSLRRLPANIGQLTSLTALDASGNHVRVLPPSIVRCARLHRLVLAGNRLSGSSKSFPPEFPSLGRLEHLDISRNVLRSIPRAVALLPRLTRLNASHNLIGAAGPSSLPPELWRCERLVELHLSSNRLARLPDDIGRLPRLRSLWLSHNTRLARLPTGMVPLRGQLVELRLTGCRMRQPPPEVCLQGADACLAWIKRNLDDGVDRRKRRIVTDVQALLAEAAADEVVPPCLLATRVPVSCKPTGRHALSSQRGADDSSSEEEDGLDGAGGQPSSGSGGGGGKAARAGAGGRAGGEASGVGQRAARKGGEERDSSRSEDEAEEDDGGEDPAADAAAVEAQAGAAAAEAAAQVGQHLRKSRGHKLVECVLPHFALRPGVLFDVVVPAVNAFRVRRWERATGRRWDRRRVGRVSLASEAASVGLAGDSDGLSDGGMADSDDEGGALFDGSASRSQDEDEGEDEAGSVGSGSSADSTGSDSSIDVADLTSDSDGGSLDSGVSSGLEDGGVPAGDATARRQAGARASRASSSSSSRGAEGRGQAGAGRARQGSDAMSVQDLEAEPEEGDEATSRARDVRGGSAAGPAAAAAADASVAREGHAGAGAGAGSLGEDEETAEAAREARRQRRAARRAERLAAKLALLTKQRRRERREQRARRDKAAAAARRLAAGSEHAAALAFAAAARAAKSAATADAVPPPQLFLWEPREVMAALAEDHDGFGAAGRVVPGVLFRQALPQSAEDPRSPPVWQALLQQGGLVPMGVRLAERGREDARLEAEADAAGITFEELLQLRAEQGLLGPDQDGDVTSSQLAAGPGAAGARALSMALPLAQGTGVGAGAGAAGRLDGVAVESVSVTPFSSARPGGASGSVAATARGAGSVVASARAGVAGASMSEELVTGRSGQGGAGGAGVAGAAVGPVGAEPGGASAIAAGAAGESKLAALAAGLTERRWREEAARATEGSSEAEAAGLGLSLGVGVGAVSPALCIRTRLYPRAEWTTAMQRRKQAIEAVATARTARTAALATTLQDGGARVARVVGAVASRRQEAANVAASRIALLRRRAEEAAEMDAERFRLLRSREAAVTRLKRRRARLRLNAKLAQEEADRSKAADLPDWRGKRDRARRARAEVRMVSRELRGGRWEQAALRRLHHDFQVTRDATAVTDFRCREKLQRAAAALLAVCPGLEEEGMRDGASPDGRAARLWRDPLPPFASEDSESLWVWRARLRREAEAWGSLLGKATHSLPPEVLEVRGLRQAAMDKAGTAAVAETHRSYRLLRKTAASWRALGIKALLQQWRDWSIAHKQERQARRIQRRLERRREREEREAAEHLKALELAKWTQKWDDFNEVWYWEHAETGETRKRIPEGLVFLDRRPGAGGAAADAAVIAAGDGDESESSGADSGKVKVGPKGGKVPTPPWVARGVELARMDAYRDTLTSEWQGVTLANEHAKRLGL</sequence>
<dbReference type="Proteomes" id="UP000323011">
    <property type="component" value="Unassembled WGS sequence"/>
</dbReference>
<organism evidence="5 6">
    <name type="scientific">Cafeteria roenbergensis</name>
    <name type="common">Marine flagellate</name>
    <dbReference type="NCBI Taxonomy" id="33653"/>
    <lineage>
        <taxon>Eukaryota</taxon>
        <taxon>Sar</taxon>
        <taxon>Stramenopiles</taxon>
        <taxon>Bigyra</taxon>
        <taxon>Opalozoa</taxon>
        <taxon>Bicosoecida</taxon>
        <taxon>Cafeteriaceae</taxon>
        <taxon>Cafeteria</taxon>
    </lineage>
</organism>
<keyword evidence="2" id="KW-0677">Repeat</keyword>
<feature type="compositionally biased region" description="Low complexity" evidence="4">
    <location>
        <begin position="868"/>
        <end position="881"/>
    </location>
</feature>
<dbReference type="PANTHER" id="PTHR48051">
    <property type="match status" value="1"/>
</dbReference>
<feature type="compositionally biased region" description="Basic and acidic residues" evidence="4">
    <location>
        <begin position="753"/>
        <end position="764"/>
    </location>
</feature>
<feature type="compositionally biased region" description="Acidic residues" evidence="4">
    <location>
        <begin position="1003"/>
        <end position="1012"/>
    </location>
</feature>
<gene>
    <name evidence="5" type="ORF">FNF29_06426</name>
</gene>
<feature type="region of interest" description="Disordered" evidence="4">
    <location>
        <begin position="320"/>
        <end position="339"/>
    </location>
</feature>
<comment type="caution">
    <text evidence="5">The sequence shown here is derived from an EMBL/GenBank/DDBJ whole genome shotgun (WGS) entry which is preliminary data.</text>
</comment>
<name>A0A5A8CAC4_CAFRO</name>
<feature type="compositionally biased region" description="Low complexity" evidence="4">
    <location>
        <begin position="1842"/>
        <end position="1859"/>
    </location>
</feature>
<dbReference type="InterPro" id="IPR001611">
    <property type="entry name" value="Leu-rich_rpt"/>
</dbReference>
<feature type="region of interest" description="Disordered" evidence="4">
    <location>
        <begin position="48"/>
        <end position="84"/>
    </location>
</feature>
<evidence type="ECO:0000256" key="2">
    <source>
        <dbReference type="ARBA" id="ARBA00022737"/>
    </source>
</evidence>
<evidence type="ECO:0000256" key="3">
    <source>
        <dbReference type="SAM" id="Coils"/>
    </source>
</evidence>
<dbReference type="PANTHER" id="PTHR48051:SF1">
    <property type="entry name" value="RAS SUPPRESSOR PROTEIN 1"/>
    <property type="match status" value="1"/>
</dbReference>
<feature type="coiled-coil region" evidence="3">
    <location>
        <begin position="1528"/>
        <end position="1555"/>
    </location>
</feature>
<feature type="region of interest" description="Disordered" evidence="4">
    <location>
        <begin position="868"/>
        <end position="1107"/>
    </location>
</feature>
<dbReference type="GO" id="GO:0005737">
    <property type="term" value="C:cytoplasm"/>
    <property type="evidence" value="ECO:0007669"/>
    <property type="project" value="TreeGrafter"/>
</dbReference>
<keyword evidence="6" id="KW-1185">Reference proteome</keyword>